<feature type="region of interest" description="Disordered" evidence="1">
    <location>
        <begin position="358"/>
        <end position="382"/>
    </location>
</feature>
<feature type="region of interest" description="Disordered" evidence="1">
    <location>
        <begin position="581"/>
        <end position="605"/>
    </location>
</feature>
<feature type="region of interest" description="Disordered" evidence="1">
    <location>
        <begin position="520"/>
        <end position="548"/>
    </location>
</feature>
<keyword evidence="3" id="KW-1185">Reference proteome</keyword>
<evidence type="ECO:0000256" key="1">
    <source>
        <dbReference type="SAM" id="MobiDB-lite"/>
    </source>
</evidence>
<evidence type="ECO:0000313" key="2">
    <source>
        <dbReference type="EMBL" id="KNZ64458.1"/>
    </source>
</evidence>
<feature type="compositionally biased region" description="Low complexity" evidence="1">
    <location>
        <begin position="362"/>
        <end position="380"/>
    </location>
</feature>
<organism evidence="2 3">
    <name type="scientific">Puccinia sorghi</name>
    <dbReference type="NCBI Taxonomy" id="27349"/>
    <lineage>
        <taxon>Eukaryota</taxon>
        <taxon>Fungi</taxon>
        <taxon>Dikarya</taxon>
        <taxon>Basidiomycota</taxon>
        <taxon>Pucciniomycotina</taxon>
        <taxon>Pucciniomycetes</taxon>
        <taxon>Pucciniales</taxon>
        <taxon>Pucciniaceae</taxon>
        <taxon>Puccinia</taxon>
    </lineage>
</organism>
<evidence type="ECO:0008006" key="4">
    <source>
        <dbReference type="Google" id="ProtNLM"/>
    </source>
</evidence>
<reference evidence="2 3" key="1">
    <citation type="submission" date="2015-08" db="EMBL/GenBank/DDBJ databases">
        <title>Next Generation Sequencing and Analysis of the Genome of Puccinia sorghi L Schw, the Causal Agent of Maize Common Rust.</title>
        <authorList>
            <person name="Rochi L."/>
            <person name="Burguener G."/>
            <person name="Darino M."/>
            <person name="Turjanski A."/>
            <person name="Kreff E."/>
            <person name="Dieguez M.J."/>
            <person name="Sacco F."/>
        </authorList>
    </citation>
    <scope>NUCLEOTIDE SEQUENCE [LARGE SCALE GENOMIC DNA]</scope>
    <source>
        <strain evidence="2 3">RO10H11247</strain>
    </source>
</reference>
<proteinExistence type="predicted"/>
<sequence>MNIMACSNGNDGYPSQAEFNRRMEHYIVRKKRSERTVVSEGELAIIYNLLTDPSALRAEADVSHRTWVKKTFMLKTFAHGTFVCHKDKGQSISQPVASKEKMYFILKQAHASEGHGGRDKTAKAVKKTHSFIRKGLICLFLEVCPTCRARNDAVKKDKLTNAQSQCDAPSPLGHLQNSSIYSVDSWDQSSYALRSANPYQSSSTTLESTSPLYPPAEDYHRLTIPSLSTALRRAPSHGVAGTLFPDPGTGHVRSHTFPLLDNSYPPAQPEASAYPSLEYGASPSPLLSATDSQHGSTYYNETSYNPDHLSELTFALQQQSFCAPIFAVQVDAPGYQQQPASAAAGYDYFQNDQTYFLHNDHSSASSSPSEPQNSNPYPSSTNLFDPVNASYLLSSSQSELPINYPSSSSSDAAVVSSTQFDTFPHEQQYSVVEENSPGHTTLAHEPEGIEMNSQVMMSSRDGSYTGTPQEVDSSSSYEERTSYEVPSVEEQTGSKPLMETHSEGPVARRTFAEKNHKNLSLQSLDTSGQSFTMSNSQQGGFRSHDDGCLSGPSTAGSFWTTADTTHNHNHINSPLSSHHFHQLLHPSDSRNDDPFNHDQLPYLQY</sequence>
<gene>
    <name evidence="2" type="ORF">VP01_1026g2</name>
</gene>
<evidence type="ECO:0000313" key="3">
    <source>
        <dbReference type="Proteomes" id="UP000037035"/>
    </source>
</evidence>
<dbReference type="OrthoDB" id="2499658at2759"/>
<feature type="compositionally biased region" description="Polar residues" evidence="1">
    <location>
        <begin position="520"/>
        <end position="540"/>
    </location>
</feature>
<dbReference type="EMBL" id="LAVV01000299">
    <property type="protein sequence ID" value="KNZ64458.1"/>
    <property type="molecule type" value="Genomic_DNA"/>
</dbReference>
<name>A0A0L6VUN6_9BASI</name>
<feature type="compositionally biased region" description="Polar residues" evidence="1">
    <location>
        <begin position="458"/>
        <end position="472"/>
    </location>
</feature>
<dbReference type="Proteomes" id="UP000037035">
    <property type="component" value="Unassembled WGS sequence"/>
</dbReference>
<protein>
    <recommendedName>
        <fullName evidence="4">Integrase zinc-binding domain-containing protein</fullName>
    </recommendedName>
</protein>
<dbReference type="VEuPathDB" id="FungiDB:VP01_1026g2"/>
<dbReference type="AlphaFoldDB" id="A0A0L6VUN6"/>
<comment type="caution">
    <text evidence="2">The sequence shown here is derived from an EMBL/GenBank/DDBJ whole genome shotgun (WGS) entry which is preliminary data.</text>
</comment>
<accession>A0A0L6VUN6</accession>
<feature type="compositionally biased region" description="Basic and acidic residues" evidence="1">
    <location>
        <begin position="587"/>
        <end position="596"/>
    </location>
</feature>
<dbReference type="STRING" id="27349.A0A0L6VUN6"/>
<feature type="region of interest" description="Disordered" evidence="1">
    <location>
        <begin position="458"/>
        <end position="503"/>
    </location>
</feature>